<comment type="caution">
    <text evidence="8">The sequence shown here is derived from an EMBL/GenBank/DDBJ whole genome shotgun (WGS) entry which is preliminary data.</text>
</comment>
<feature type="compositionally biased region" description="Pro residues" evidence="5">
    <location>
        <begin position="130"/>
        <end position="140"/>
    </location>
</feature>
<evidence type="ECO:0000313" key="7">
    <source>
        <dbReference type="EMBL" id="TVU27087.1"/>
    </source>
</evidence>
<keyword evidence="9" id="KW-1185">Reference proteome</keyword>
<reference evidence="8 9" key="1">
    <citation type="journal article" date="2019" name="Sci. Rep.">
        <title>A high-quality genome of Eragrostis curvula grass provides insights into Poaceae evolution and supports new strategies to enhance forage quality.</title>
        <authorList>
            <person name="Carballo J."/>
            <person name="Santos B.A.C.M."/>
            <person name="Zappacosta D."/>
            <person name="Garbus I."/>
            <person name="Selva J.P."/>
            <person name="Gallo C.A."/>
            <person name="Diaz A."/>
            <person name="Albertini E."/>
            <person name="Caccamo M."/>
            <person name="Echenique V."/>
        </authorList>
    </citation>
    <scope>NUCLEOTIDE SEQUENCE [LARGE SCALE GENOMIC DNA]</scope>
    <source>
        <strain evidence="9">cv. Victoria</strain>
        <tissue evidence="8">Leaf</tissue>
    </source>
</reference>
<dbReference type="Proteomes" id="UP000324897">
    <property type="component" value="Chromosome 2"/>
</dbReference>
<evidence type="ECO:0000313" key="8">
    <source>
        <dbReference type="EMBL" id="TVU27088.1"/>
    </source>
</evidence>
<name>A0A5J9UV03_9POAL</name>
<sequence length="445" mass="48471">MEMAAALCERMLHLGFRFNPTPQEAITHTLPLHPAIRPFLYDADIYACEPGVLAAQFRPTPRDGNRFFFTFCKQQPQKAGKSSRAVRAAGPGSWHSQGNTTDVKDGAVREDAPPRLPLQPDAAGGDHPHPAPPPGHPPVPLQRRHLCLRARRPRRPVPPHAKRREPLLLHLLQAVTAEGGEIKQGHARRRPGIVALAGQHHRRQGRRGRQDRRGQEAAVQEVGKFTDWLMDEFSCCSQDAVVGDTQRVLCKIYFSPHAGPDSIARQEDAAAAAAFATPAPEEPVAAPKRPAPSIAEPPCPKRPRREVTRTPPPCAPRSGMAPSSITLVATRSPASTLAPVHVPTSGHPSSPVTTVAQAACSPVVAARDPFCAESSAAAQDDDEFDFVSFVEGALLETEQAEEDDDTDWFVAAMARDAKLTTSLSEALKLRNVLRNYQEIQYIKKP</sequence>
<dbReference type="GO" id="GO:0003677">
    <property type="term" value="F:DNA binding"/>
    <property type="evidence" value="ECO:0007669"/>
    <property type="project" value="UniProtKB-KW"/>
</dbReference>
<feature type="region of interest" description="Disordered" evidence="5">
    <location>
        <begin position="79"/>
        <end position="141"/>
    </location>
</feature>
<dbReference type="Gramene" id="TVU27087">
    <property type="protein sequence ID" value="TVU27087"/>
    <property type="gene ID" value="EJB05_29666"/>
</dbReference>
<gene>
    <name evidence="7" type="ORF">EJB05_29666</name>
    <name evidence="8" type="ORF">EJB05_29667</name>
</gene>
<dbReference type="GO" id="GO:0006355">
    <property type="term" value="P:regulation of DNA-templated transcription"/>
    <property type="evidence" value="ECO:0007669"/>
    <property type="project" value="InterPro"/>
</dbReference>
<feature type="domain" description="NAC" evidence="6">
    <location>
        <begin position="15"/>
        <end position="106"/>
    </location>
</feature>
<dbReference type="AlphaFoldDB" id="A0A5J9UV03"/>
<evidence type="ECO:0000259" key="6">
    <source>
        <dbReference type="Pfam" id="PF02365"/>
    </source>
</evidence>
<evidence type="ECO:0000256" key="5">
    <source>
        <dbReference type="SAM" id="MobiDB-lite"/>
    </source>
</evidence>
<dbReference type="EMBL" id="RWGY01000013">
    <property type="protein sequence ID" value="TVU27087.1"/>
    <property type="molecule type" value="Genomic_DNA"/>
</dbReference>
<dbReference type="PANTHER" id="PTHR31719:SF94">
    <property type="entry name" value="PROTEIN ATAF2"/>
    <property type="match status" value="1"/>
</dbReference>
<keyword evidence="4" id="KW-0539">Nucleus</keyword>
<feature type="compositionally biased region" description="Low complexity" evidence="5">
    <location>
        <begin position="274"/>
        <end position="292"/>
    </location>
</feature>
<evidence type="ECO:0000256" key="4">
    <source>
        <dbReference type="ARBA" id="ARBA00023242"/>
    </source>
</evidence>
<feature type="region of interest" description="Disordered" evidence="5">
    <location>
        <begin position="274"/>
        <end position="321"/>
    </location>
</feature>
<dbReference type="Pfam" id="PF02365">
    <property type="entry name" value="NAM"/>
    <property type="match status" value="1"/>
</dbReference>
<dbReference type="Gene3D" id="2.170.150.80">
    <property type="entry name" value="NAC domain"/>
    <property type="match status" value="1"/>
</dbReference>
<evidence type="ECO:0000256" key="3">
    <source>
        <dbReference type="ARBA" id="ARBA00023163"/>
    </source>
</evidence>
<dbReference type="OrthoDB" id="696608at2759"/>
<evidence type="ECO:0000256" key="1">
    <source>
        <dbReference type="ARBA" id="ARBA00023015"/>
    </source>
</evidence>
<dbReference type="InterPro" id="IPR003441">
    <property type="entry name" value="NAC-dom"/>
</dbReference>
<keyword evidence="1" id="KW-0805">Transcription regulation</keyword>
<evidence type="ECO:0000313" key="9">
    <source>
        <dbReference type="Proteomes" id="UP000324897"/>
    </source>
</evidence>
<dbReference type="EMBL" id="RWGY01000013">
    <property type="protein sequence ID" value="TVU27088.1"/>
    <property type="molecule type" value="Genomic_DNA"/>
</dbReference>
<keyword evidence="3" id="KW-0804">Transcription</keyword>
<proteinExistence type="predicted"/>
<organism evidence="8 9">
    <name type="scientific">Eragrostis curvula</name>
    <name type="common">weeping love grass</name>
    <dbReference type="NCBI Taxonomy" id="38414"/>
    <lineage>
        <taxon>Eukaryota</taxon>
        <taxon>Viridiplantae</taxon>
        <taxon>Streptophyta</taxon>
        <taxon>Embryophyta</taxon>
        <taxon>Tracheophyta</taxon>
        <taxon>Spermatophyta</taxon>
        <taxon>Magnoliopsida</taxon>
        <taxon>Liliopsida</taxon>
        <taxon>Poales</taxon>
        <taxon>Poaceae</taxon>
        <taxon>PACMAD clade</taxon>
        <taxon>Chloridoideae</taxon>
        <taxon>Eragrostideae</taxon>
        <taxon>Eragrostidinae</taxon>
        <taxon>Eragrostis</taxon>
    </lineage>
</organism>
<keyword evidence="2" id="KW-0238">DNA-binding</keyword>
<accession>A0A5J9UV03</accession>
<feature type="compositionally biased region" description="Basic and acidic residues" evidence="5">
    <location>
        <begin position="102"/>
        <end position="113"/>
    </location>
</feature>
<dbReference type="SUPFAM" id="SSF101941">
    <property type="entry name" value="NAC domain"/>
    <property type="match status" value="1"/>
</dbReference>
<dbReference type="Gramene" id="TVU27088">
    <property type="protein sequence ID" value="TVU27088"/>
    <property type="gene ID" value="EJB05_29667"/>
</dbReference>
<evidence type="ECO:0000256" key="2">
    <source>
        <dbReference type="ARBA" id="ARBA00023125"/>
    </source>
</evidence>
<dbReference type="InterPro" id="IPR036093">
    <property type="entry name" value="NAC_dom_sf"/>
</dbReference>
<feature type="non-terminal residue" evidence="8">
    <location>
        <position position="1"/>
    </location>
</feature>
<protein>
    <recommendedName>
        <fullName evidence="6">NAC domain-containing protein</fullName>
    </recommendedName>
</protein>
<dbReference type="PANTHER" id="PTHR31719">
    <property type="entry name" value="NAC TRANSCRIPTION FACTOR 56"/>
    <property type="match status" value="1"/>
</dbReference>